<dbReference type="GO" id="GO:0005886">
    <property type="term" value="C:plasma membrane"/>
    <property type="evidence" value="ECO:0007669"/>
    <property type="project" value="TreeGrafter"/>
</dbReference>
<proteinExistence type="predicted"/>
<keyword evidence="1" id="KW-0175">Coiled coil</keyword>
<evidence type="ECO:0000313" key="4">
    <source>
        <dbReference type="EMBL" id="PZW38688.1"/>
    </source>
</evidence>
<feature type="coiled-coil region" evidence="1">
    <location>
        <begin position="414"/>
        <end position="448"/>
    </location>
</feature>
<dbReference type="EMBL" id="QKYU01000035">
    <property type="protein sequence ID" value="PZW38688.1"/>
    <property type="molecule type" value="Genomic_DNA"/>
</dbReference>
<dbReference type="InterPro" id="IPR002586">
    <property type="entry name" value="CobQ/CobB/MinD/ParA_Nub-bd_dom"/>
</dbReference>
<feature type="transmembrane region" description="Helical" evidence="2">
    <location>
        <begin position="467"/>
        <end position="488"/>
    </location>
</feature>
<evidence type="ECO:0000259" key="3">
    <source>
        <dbReference type="Pfam" id="PF01656"/>
    </source>
</evidence>
<feature type="domain" description="CobQ/CobB/MinD/ParA nucleotide binding" evidence="3">
    <location>
        <begin position="562"/>
        <end position="598"/>
    </location>
</feature>
<accession>A0A2W7HX88</accession>
<dbReference type="Gene3D" id="3.40.50.300">
    <property type="entry name" value="P-loop containing nucleotide triphosphate hydrolases"/>
    <property type="match status" value="1"/>
</dbReference>
<dbReference type="RefSeq" id="WP_146423021.1">
    <property type="nucleotide sequence ID" value="NZ_QKYU01000035.1"/>
</dbReference>
<dbReference type="AlphaFoldDB" id="A0A2W7HX88"/>
<dbReference type="PANTHER" id="PTHR32309:SF13">
    <property type="entry name" value="FERRIC ENTEROBACTIN TRANSPORT PROTEIN FEPE"/>
    <property type="match status" value="1"/>
</dbReference>
<keyword evidence="2" id="KW-0812">Transmembrane</keyword>
<evidence type="ECO:0000256" key="2">
    <source>
        <dbReference type="SAM" id="Phobius"/>
    </source>
</evidence>
<dbReference type="OrthoDB" id="230260at2"/>
<name>A0A2W7HX88_9PROT</name>
<dbReference type="Pfam" id="PF01656">
    <property type="entry name" value="CbiA"/>
    <property type="match status" value="1"/>
</dbReference>
<comment type="caution">
    <text evidence="4">The sequence shown here is derived from an EMBL/GenBank/DDBJ whole genome shotgun (WGS) entry which is preliminary data.</text>
</comment>
<keyword evidence="2" id="KW-1133">Transmembrane helix</keyword>
<evidence type="ECO:0000313" key="5">
    <source>
        <dbReference type="Proteomes" id="UP000249688"/>
    </source>
</evidence>
<dbReference type="InterPro" id="IPR050445">
    <property type="entry name" value="Bact_polysacc_biosynth/exp"/>
</dbReference>
<evidence type="ECO:0000256" key="1">
    <source>
        <dbReference type="SAM" id="Coils"/>
    </source>
</evidence>
<gene>
    <name evidence="4" type="ORF">C8P66_1358</name>
</gene>
<organism evidence="4 5">
    <name type="scientific">Humitalea rosea</name>
    <dbReference type="NCBI Taxonomy" id="990373"/>
    <lineage>
        <taxon>Bacteria</taxon>
        <taxon>Pseudomonadati</taxon>
        <taxon>Pseudomonadota</taxon>
        <taxon>Alphaproteobacteria</taxon>
        <taxon>Acetobacterales</taxon>
        <taxon>Roseomonadaceae</taxon>
        <taxon>Humitalea</taxon>
    </lineage>
</organism>
<dbReference type="Proteomes" id="UP000249688">
    <property type="component" value="Unassembled WGS sequence"/>
</dbReference>
<dbReference type="PANTHER" id="PTHR32309">
    <property type="entry name" value="TYROSINE-PROTEIN KINASE"/>
    <property type="match status" value="1"/>
</dbReference>
<keyword evidence="2" id="KW-0472">Membrane</keyword>
<reference evidence="4 5" key="1">
    <citation type="submission" date="2018-06" db="EMBL/GenBank/DDBJ databases">
        <title>Genomic Encyclopedia of Archaeal and Bacterial Type Strains, Phase II (KMG-II): from individual species to whole genera.</title>
        <authorList>
            <person name="Goeker M."/>
        </authorList>
    </citation>
    <scope>NUCLEOTIDE SEQUENCE [LARGE SCALE GENOMIC DNA]</scope>
    <source>
        <strain evidence="4 5">DSM 24525</strain>
    </source>
</reference>
<dbReference type="SUPFAM" id="SSF52540">
    <property type="entry name" value="P-loop containing nucleoside triphosphate hydrolases"/>
    <property type="match status" value="1"/>
</dbReference>
<feature type="transmembrane region" description="Helical" evidence="2">
    <location>
        <begin position="40"/>
        <end position="59"/>
    </location>
</feature>
<protein>
    <submittedName>
        <fullName evidence="4">Uncharacterized protein involved in exopolysaccharide biosynthesis</fullName>
    </submittedName>
</protein>
<dbReference type="InterPro" id="IPR027417">
    <property type="entry name" value="P-loop_NTPase"/>
</dbReference>
<dbReference type="GO" id="GO:0004713">
    <property type="term" value="F:protein tyrosine kinase activity"/>
    <property type="evidence" value="ECO:0007669"/>
    <property type="project" value="TreeGrafter"/>
</dbReference>
<sequence>MDRPSYDTLLDHKLSNVPLWTHREQLATSALMGIWRQRHVVVFSLMLALTVVAAALALLPKTYVGEAILQLDLGHRETGRSGSQGSGVSLEAAALVQNEARILKSRPLVRSVVEELGLVNDPDLVANATATDIGAAVARLVPPALSDWVRAHLRGILPEPGEMDPDALHRDLAIRNVLSHLSVTTDNKSYLVTITYTAKDPEKAARIANAIAETYLRREVQERGHATDRLTAWIDTQIRETSGSLRNLEAQVETFRQRTNILEPGRLDPGGDVENVAQQQLRTLTSQLNAAVLARMNEERRLTRVQEAAASGSIPSSADIQGSPLIQGLLERELVARRDLGQMQVRLGAQHPRVNEARAGLGEVRARLTSEVRRAADTASADLAAARRTESDLTEALGALQRSMIAGKPDESELRTLQANAQTVRERLVTLQRNRQQAEADRVVAQATASLVVPAEPVLFASSPKPMIVGLMGLLGGGLVGVGAALLLERRDQGLRTSGDIDAASSPRCLGMVPLLPARAVSTLPSATPSSASEMPMFQEAIRSVAAGVGLFDAASGCRLVLVTSSMPGEGKSTLCAALARALASSGRRVMMIDGVPARPDAPPIAPPETSTGHDLAPARSGDATAANAMVVIRRRAGLPAGADVFGTDRFRNLIDDARKQFDVIIIEGAPVMLVADSLVLGRLVDTVIHVVRWSSTKKAILNTSLQRLREHGVVVDGLVLTQVHLRRHAALRFMDQCSFYVKERRFYERLGGRGRPGAAPPSRTA</sequence>
<keyword evidence="5" id="KW-1185">Reference proteome</keyword>